<dbReference type="KEGG" id="mpro:BJP34_15585"/>
<dbReference type="Pfam" id="PF05721">
    <property type="entry name" value="PhyH"/>
    <property type="match status" value="1"/>
</dbReference>
<evidence type="ECO:0000313" key="2">
    <source>
        <dbReference type="Proteomes" id="UP000177870"/>
    </source>
</evidence>
<evidence type="ECO:0000313" key="1">
    <source>
        <dbReference type="EMBL" id="AOX00678.1"/>
    </source>
</evidence>
<dbReference type="STRING" id="1458985.BJP34_15585"/>
<dbReference type="AlphaFoldDB" id="A0A1D8TSR5"/>
<dbReference type="Gene3D" id="2.60.120.620">
    <property type="entry name" value="q2cbj1_9rhob like domain"/>
    <property type="match status" value="1"/>
</dbReference>
<evidence type="ECO:0008006" key="3">
    <source>
        <dbReference type="Google" id="ProtNLM"/>
    </source>
</evidence>
<dbReference type="OrthoDB" id="9791262at2"/>
<dbReference type="GO" id="GO:0016706">
    <property type="term" value="F:2-oxoglutarate-dependent dioxygenase activity"/>
    <property type="evidence" value="ECO:0007669"/>
    <property type="project" value="UniProtKB-ARBA"/>
</dbReference>
<reference evidence="2" key="1">
    <citation type="submission" date="2016-10" db="EMBL/GenBank/DDBJ databases">
        <title>Comparative genomics uncovers the prolific and rare metabolic potential of the cyanobacterial genus Moorea.</title>
        <authorList>
            <person name="Leao T."/>
            <person name="Castelao G."/>
            <person name="Korobeynikov A."/>
            <person name="Monroe E.A."/>
            <person name="Podell S."/>
            <person name="Glukhov E."/>
            <person name="Allen E."/>
            <person name="Gerwick W.H."/>
            <person name="Gerwick L."/>
        </authorList>
    </citation>
    <scope>NUCLEOTIDE SEQUENCE [LARGE SCALE GENOMIC DNA]</scope>
    <source>
        <strain evidence="2">PAL-8-15-08-1</strain>
    </source>
</reference>
<dbReference type="RefSeq" id="WP_070393131.1">
    <property type="nucleotide sequence ID" value="NZ_CP017599.1"/>
</dbReference>
<protein>
    <recommendedName>
        <fullName evidence="3">Phytanoyl-CoA dioxygenase</fullName>
    </recommendedName>
</protein>
<accession>A0A1D8TSR5</accession>
<sequence>MLLPLHSQPFRLFRHPFREKYGIEAPKGKPGTVLFFRPNCVHGSANNISPFSRKIAIITYNSIDNIPDNIPIAVDNPRPDFLVGRDYRAIKPLPEQALIL</sequence>
<dbReference type="EMBL" id="CP017599">
    <property type="protein sequence ID" value="AOX00678.1"/>
    <property type="molecule type" value="Genomic_DNA"/>
</dbReference>
<gene>
    <name evidence="1" type="ORF">BJP34_15585</name>
</gene>
<dbReference type="Proteomes" id="UP000177870">
    <property type="component" value="Chromosome"/>
</dbReference>
<name>A0A1D8TSR5_9CYAN</name>
<proteinExistence type="predicted"/>
<dbReference type="InterPro" id="IPR008775">
    <property type="entry name" value="Phytyl_CoA_dOase-like"/>
</dbReference>
<dbReference type="SUPFAM" id="SSF51197">
    <property type="entry name" value="Clavaminate synthase-like"/>
    <property type="match status" value="1"/>
</dbReference>
<organism evidence="1 2">
    <name type="scientific">Moorena producens PAL-8-15-08-1</name>
    <dbReference type="NCBI Taxonomy" id="1458985"/>
    <lineage>
        <taxon>Bacteria</taxon>
        <taxon>Bacillati</taxon>
        <taxon>Cyanobacteriota</taxon>
        <taxon>Cyanophyceae</taxon>
        <taxon>Coleofasciculales</taxon>
        <taxon>Coleofasciculaceae</taxon>
        <taxon>Moorena</taxon>
    </lineage>
</organism>